<reference evidence="5 6" key="2">
    <citation type="journal article" date="2018" name="Proc. Natl. Acad. Sci.">
        <title>RNAi is a critical determinant of centromere evolution in closely related fungi.</title>
        <authorList>
            <person name="Yadav V."/>
            <person name="Sun S."/>
            <person name="Billmyre R.B."/>
            <person name="Thimmappa B.C."/>
            <person name="Shea T."/>
            <person name="Lintner R."/>
            <person name="Bakkeren G."/>
            <person name="Cuomo C.A."/>
            <person name="Heitman J."/>
            <person name="Sanyal K."/>
        </authorList>
    </citation>
    <scope>NUCLEOTIDE SEQUENCE [LARGE SCALE GENOMIC DNA]</scope>
    <source>
        <strain evidence="5 6">R265</strain>
    </source>
</reference>
<feature type="compositionally biased region" description="Polar residues" evidence="3">
    <location>
        <begin position="38"/>
        <end position="48"/>
    </location>
</feature>
<keyword evidence="1 2" id="KW-0728">SH3 domain</keyword>
<dbReference type="OrthoDB" id="2575393at2759"/>
<feature type="compositionally biased region" description="Low complexity" evidence="3">
    <location>
        <begin position="92"/>
        <end position="106"/>
    </location>
</feature>
<dbReference type="PROSITE" id="PS50002">
    <property type="entry name" value="SH3"/>
    <property type="match status" value="1"/>
</dbReference>
<evidence type="ECO:0000256" key="3">
    <source>
        <dbReference type="SAM" id="MobiDB-lite"/>
    </source>
</evidence>
<dbReference type="GeneID" id="88176834"/>
<dbReference type="EMBL" id="CP025760">
    <property type="protein sequence ID" value="KGB74762.2"/>
    <property type="molecule type" value="Genomic_DNA"/>
</dbReference>
<feature type="region of interest" description="Disordered" evidence="3">
    <location>
        <begin position="207"/>
        <end position="248"/>
    </location>
</feature>
<accession>A0A095C276</accession>
<feature type="domain" description="SH3" evidence="4">
    <location>
        <begin position="314"/>
        <end position="385"/>
    </location>
</feature>
<evidence type="ECO:0000313" key="6">
    <source>
        <dbReference type="Proteomes" id="UP000029445"/>
    </source>
</evidence>
<dbReference type="HOGENOM" id="CLU_709833_0_0_1"/>
<dbReference type="SUPFAM" id="SSF50044">
    <property type="entry name" value="SH3-domain"/>
    <property type="match status" value="1"/>
</dbReference>
<dbReference type="STRING" id="294750.A0A095C276"/>
<gene>
    <name evidence="5" type="ORF">CNBG_0600</name>
</gene>
<dbReference type="OMA" id="RAAYMFE"/>
<reference evidence="5 6" key="1">
    <citation type="journal article" date="2011" name="MBio">
        <title>Genome variation in Cryptococcus gattii, an emerging pathogen of immunocompetent hosts.</title>
        <authorList>
            <person name="D'Souza C.A."/>
            <person name="Kronstad J.W."/>
            <person name="Taylor G."/>
            <person name="Warren R."/>
            <person name="Yuen M."/>
            <person name="Hu G."/>
            <person name="Jung W.H."/>
            <person name="Sham A."/>
            <person name="Kidd S.E."/>
            <person name="Tangen K."/>
            <person name="Lee N."/>
            <person name="Zeilmaker T."/>
            <person name="Sawkins J."/>
            <person name="McVicker G."/>
            <person name="Shah S."/>
            <person name="Gnerre S."/>
            <person name="Griggs A."/>
            <person name="Zeng Q."/>
            <person name="Bartlett K."/>
            <person name="Li W."/>
            <person name="Wang X."/>
            <person name="Heitman J."/>
            <person name="Stajich J.E."/>
            <person name="Fraser J.A."/>
            <person name="Meyer W."/>
            <person name="Carter D."/>
            <person name="Schein J."/>
            <person name="Krzywinski M."/>
            <person name="Kwon-Chung K.J."/>
            <person name="Varma A."/>
            <person name="Wang J."/>
            <person name="Brunham R."/>
            <person name="Fyfe M."/>
            <person name="Ouellette B.F."/>
            <person name="Siddiqui A."/>
            <person name="Marra M."/>
            <person name="Jones S."/>
            <person name="Holt R."/>
            <person name="Birren B.W."/>
            <person name="Galagan J.E."/>
            <person name="Cuomo C.A."/>
        </authorList>
    </citation>
    <scope>NUCLEOTIDE SEQUENCE [LARGE SCALE GENOMIC DNA]</scope>
    <source>
        <strain evidence="5 6">R265</strain>
    </source>
</reference>
<keyword evidence="6" id="KW-1185">Reference proteome</keyword>
<feature type="compositionally biased region" description="Low complexity" evidence="3">
    <location>
        <begin position="21"/>
        <end position="30"/>
    </location>
</feature>
<feature type="compositionally biased region" description="Basic and acidic residues" evidence="3">
    <location>
        <begin position="147"/>
        <end position="159"/>
    </location>
</feature>
<sequence length="389" mass="41969">MSNSLIMNKGIGLQPPAEIPSSSNQSSTSRSEAKSETPESSSTDSHLFSTRIAPVSPASSRPSSVAFSHSPCSTPPSRTASPAADGERNRRGSVTSSSSKGKVASSVRRRSLLGINVALPGDDDEEEGGGSKEADAGEGVPTIPEDSQLKTDYAHDPLRLEGLPDGDGKKEGDEADDDKPELTPYQALLATTVRSIVIRDFAYHKTDDRYHGRNYEDEKLGSPDDPETRCSKEKPEQEEDKDNNAGGWGGLGFFGWRSRFGKQNEVEDQSAVNEQVDMADGDADEDYYSSPQLSEPDTFGYAYKILPPLSPSLEPAGLYRAAYMFEGMGASEMSVDEGELLLLSGRGNGNPGWVIARRMRVEDGKVHRGEAVGLVPESYLERVEVLDAE</sequence>
<name>A0A095C276_CRYD2</name>
<dbReference type="Proteomes" id="UP000029445">
    <property type="component" value="Chromosome 2"/>
</dbReference>
<feature type="compositionally biased region" description="Basic and acidic residues" evidence="3">
    <location>
        <begin position="207"/>
        <end position="235"/>
    </location>
</feature>
<dbReference type="SMART" id="SM00326">
    <property type="entry name" value="SH3"/>
    <property type="match status" value="1"/>
</dbReference>
<evidence type="ECO:0000256" key="1">
    <source>
        <dbReference type="ARBA" id="ARBA00022443"/>
    </source>
</evidence>
<dbReference type="VEuPathDB" id="FungiDB:CNBG_0600"/>
<organism evidence="5 6">
    <name type="scientific">Cryptococcus deuterogattii (strain R265)</name>
    <name type="common">Cryptococcus gattii VGII (strain R265)</name>
    <dbReference type="NCBI Taxonomy" id="294750"/>
    <lineage>
        <taxon>Eukaryota</taxon>
        <taxon>Fungi</taxon>
        <taxon>Dikarya</taxon>
        <taxon>Basidiomycota</taxon>
        <taxon>Agaricomycotina</taxon>
        <taxon>Tremellomycetes</taxon>
        <taxon>Tremellales</taxon>
        <taxon>Cryptococcaceae</taxon>
        <taxon>Cryptococcus</taxon>
        <taxon>Cryptococcus gattii species complex</taxon>
    </lineage>
</organism>
<dbReference type="Gene3D" id="2.30.30.40">
    <property type="entry name" value="SH3 Domains"/>
    <property type="match status" value="1"/>
</dbReference>
<feature type="compositionally biased region" description="Low complexity" evidence="3">
    <location>
        <begin position="53"/>
        <end position="71"/>
    </location>
</feature>
<dbReference type="RefSeq" id="XP_062880750.1">
    <property type="nucleotide sequence ID" value="XM_063024680.1"/>
</dbReference>
<dbReference type="AlphaFoldDB" id="A0A095C276"/>
<protein>
    <recommendedName>
        <fullName evidence="4">SH3 domain-containing protein</fullName>
    </recommendedName>
</protein>
<evidence type="ECO:0000259" key="4">
    <source>
        <dbReference type="PROSITE" id="PS50002"/>
    </source>
</evidence>
<feature type="region of interest" description="Disordered" evidence="3">
    <location>
        <begin position="1"/>
        <end position="186"/>
    </location>
</feature>
<evidence type="ECO:0000256" key="2">
    <source>
        <dbReference type="PROSITE-ProRule" id="PRU00192"/>
    </source>
</evidence>
<dbReference type="InterPro" id="IPR036028">
    <property type="entry name" value="SH3-like_dom_sf"/>
</dbReference>
<proteinExistence type="predicted"/>
<evidence type="ECO:0000313" key="5">
    <source>
        <dbReference type="EMBL" id="KGB74762.2"/>
    </source>
</evidence>
<dbReference type="InterPro" id="IPR001452">
    <property type="entry name" value="SH3_domain"/>
</dbReference>
<dbReference type="KEGG" id="cdeu:CNBG_0600"/>